<dbReference type="InterPro" id="IPR029069">
    <property type="entry name" value="HotDog_dom_sf"/>
</dbReference>
<dbReference type="Gene3D" id="3.10.129.10">
    <property type="entry name" value="Hotdog Thioesterase"/>
    <property type="match status" value="1"/>
</dbReference>
<dbReference type="RefSeq" id="XP_003059410.1">
    <property type="nucleotide sequence ID" value="XM_003059364.1"/>
</dbReference>
<dbReference type="OrthoDB" id="506431at2759"/>
<dbReference type="KEGG" id="mpp:MICPUCDRAFT_58619"/>
<dbReference type="Proteomes" id="UP000001876">
    <property type="component" value="Unassembled WGS sequence"/>
</dbReference>
<dbReference type="AlphaFoldDB" id="C1MU03"/>
<protein>
    <submittedName>
        <fullName evidence="2">Predicted protein</fullName>
    </submittedName>
</protein>
<reference evidence="2 3" key="1">
    <citation type="journal article" date="2009" name="Science">
        <title>Green evolution and dynamic adaptations revealed by genomes of the marine picoeukaryotes Micromonas.</title>
        <authorList>
            <person name="Worden A.Z."/>
            <person name="Lee J.H."/>
            <person name="Mock T."/>
            <person name="Rouze P."/>
            <person name="Simmons M.P."/>
            <person name="Aerts A.L."/>
            <person name="Allen A.E."/>
            <person name="Cuvelier M.L."/>
            <person name="Derelle E."/>
            <person name="Everett M.V."/>
            <person name="Foulon E."/>
            <person name="Grimwood J."/>
            <person name="Gundlach H."/>
            <person name="Henrissat B."/>
            <person name="Napoli C."/>
            <person name="McDonald S.M."/>
            <person name="Parker M.S."/>
            <person name="Rombauts S."/>
            <person name="Salamov A."/>
            <person name="Von Dassow P."/>
            <person name="Badger J.H."/>
            <person name="Coutinho P.M."/>
            <person name="Demir E."/>
            <person name="Dubchak I."/>
            <person name="Gentemann C."/>
            <person name="Eikrem W."/>
            <person name="Gready J.E."/>
            <person name="John U."/>
            <person name="Lanier W."/>
            <person name="Lindquist E.A."/>
            <person name="Lucas S."/>
            <person name="Mayer K.F."/>
            <person name="Moreau H."/>
            <person name="Not F."/>
            <person name="Otillar R."/>
            <person name="Panaud O."/>
            <person name="Pangilinan J."/>
            <person name="Paulsen I."/>
            <person name="Piegu B."/>
            <person name="Poliakov A."/>
            <person name="Robbens S."/>
            <person name="Schmutz J."/>
            <person name="Toulza E."/>
            <person name="Wyss T."/>
            <person name="Zelensky A."/>
            <person name="Zhou K."/>
            <person name="Armbrust E.V."/>
            <person name="Bhattacharya D."/>
            <person name="Goodenough U.W."/>
            <person name="Van de Peer Y."/>
            <person name="Grigoriev I.V."/>
        </authorList>
    </citation>
    <scope>NUCLEOTIDE SEQUENCE [LARGE SCALE GENOMIC DNA]</scope>
    <source>
        <strain evidence="2 3">CCMP1545</strain>
    </source>
</reference>
<dbReference type="PANTHER" id="PTHR47260">
    <property type="entry name" value="UPF0644 PROTEIN PB2B4.06"/>
    <property type="match status" value="1"/>
</dbReference>
<keyword evidence="3" id="KW-1185">Reference proteome</keyword>
<sequence length="141" mass="14971">MDAPNRELLLILRTGAKTAGHPRWTHGGFTSLLMDEMAGQAYAEFVQPTRGIGMTANLTVNFASPLPTDSDLLVVAGVERTEGRKVWLRVEVRDGPRRACEVDGRAARGANVEDDDAGGGGESEGTLFASGSALFIVLAKD</sequence>
<dbReference type="Pfam" id="PF03061">
    <property type="entry name" value="4HBT"/>
    <property type="match status" value="1"/>
</dbReference>
<feature type="domain" description="Thioesterase" evidence="1">
    <location>
        <begin position="26"/>
        <end position="100"/>
    </location>
</feature>
<dbReference type="InterPro" id="IPR006683">
    <property type="entry name" value="Thioestr_dom"/>
</dbReference>
<dbReference type="SUPFAM" id="SSF54637">
    <property type="entry name" value="Thioesterase/thiol ester dehydrase-isomerase"/>
    <property type="match status" value="1"/>
</dbReference>
<dbReference type="STRING" id="564608.C1MU03"/>
<name>C1MU03_MICPC</name>
<dbReference type="GeneID" id="9684571"/>
<organism evidence="3">
    <name type="scientific">Micromonas pusilla (strain CCMP1545)</name>
    <name type="common">Picoplanktonic green alga</name>
    <dbReference type="NCBI Taxonomy" id="564608"/>
    <lineage>
        <taxon>Eukaryota</taxon>
        <taxon>Viridiplantae</taxon>
        <taxon>Chlorophyta</taxon>
        <taxon>Mamiellophyceae</taxon>
        <taxon>Mamiellales</taxon>
        <taxon>Mamiellaceae</taxon>
        <taxon>Micromonas</taxon>
    </lineage>
</organism>
<proteinExistence type="predicted"/>
<dbReference type="eggNOG" id="ENOG502R8D8">
    <property type="taxonomic scope" value="Eukaryota"/>
</dbReference>
<accession>C1MU03</accession>
<dbReference type="EMBL" id="GG663740">
    <property type="protein sequence ID" value="EEH56542.1"/>
    <property type="molecule type" value="Genomic_DNA"/>
</dbReference>
<dbReference type="PANTHER" id="PTHR47260:SF1">
    <property type="entry name" value="UPF0644 PROTEIN PB2B4.06"/>
    <property type="match status" value="1"/>
</dbReference>
<evidence type="ECO:0000313" key="2">
    <source>
        <dbReference type="EMBL" id="EEH56542.1"/>
    </source>
</evidence>
<dbReference type="InterPro" id="IPR052061">
    <property type="entry name" value="PTE-AB_protein"/>
</dbReference>
<evidence type="ECO:0000259" key="1">
    <source>
        <dbReference type="Pfam" id="PF03061"/>
    </source>
</evidence>
<evidence type="ECO:0000313" key="3">
    <source>
        <dbReference type="Proteomes" id="UP000001876"/>
    </source>
</evidence>
<gene>
    <name evidence="2" type="ORF">MICPUCDRAFT_58619</name>
</gene>